<dbReference type="GO" id="GO:0010972">
    <property type="term" value="P:negative regulation of G2/M transition of mitotic cell cycle"/>
    <property type="evidence" value="ECO:0007669"/>
    <property type="project" value="InterPro"/>
</dbReference>
<evidence type="ECO:0000313" key="3">
    <source>
        <dbReference type="Proteomes" id="UP000299084"/>
    </source>
</evidence>
<dbReference type="GO" id="GO:0030336">
    <property type="term" value="P:negative regulation of cell migration"/>
    <property type="evidence" value="ECO:0007669"/>
    <property type="project" value="InterPro"/>
</dbReference>
<protein>
    <submittedName>
        <fullName evidence="2">Migration and invasion-inhibitory protein</fullName>
    </submittedName>
</protein>
<dbReference type="PANTHER" id="PTHR34831">
    <property type="entry name" value="MIGRATION AND INVASION-INHIBITORY PROTEIN"/>
    <property type="match status" value="1"/>
</dbReference>
<feature type="compositionally biased region" description="Basic and acidic residues" evidence="1">
    <location>
        <begin position="390"/>
        <end position="402"/>
    </location>
</feature>
<dbReference type="Pfam" id="PF15734">
    <property type="entry name" value="MIIP"/>
    <property type="match status" value="3"/>
</dbReference>
<keyword evidence="3" id="KW-1185">Reference proteome</keyword>
<dbReference type="AlphaFoldDB" id="A0A5N4DC88"/>
<accession>A0A5N4DC88</accession>
<comment type="caution">
    <text evidence="2">The sequence shown here is derived from an EMBL/GenBank/DDBJ whole genome shotgun (WGS) entry which is preliminary data.</text>
</comment>
<feature type="region of interest" description="Disordered" evidence="1">
    <location>
        <begin position="225"/>
        <end position="245"/>
    </location>
</feature>
<gene>
    <name evidence="2" type="ORF">Cadr_000013239</name>
</gene>
<organism evidence="2 3">
    <name type="scientific">Camelus dromedarius</name>
    <name type="common">Dromedary</name>
    <name type="synonym">Arabian camel</name>
    <dbReference type="NCBI Taxonomy" id="9838"/>
    <lineage>
        <taxon>Eukaryota</taxon>
        <taxon>Metazoa</taxon>
        <taxon>Chordata</taxon>
        <taxon>Craniata</taxon>
        <taxon>Vertebrata</taxon>
        <taxon>Euteleostomi</taxon>
        <taxon>Mammalia</taxon>
        <taxon>Eutheria</taxon>
        <taxon>Laurasiatheria</taxon>
        <taxon>Artiodactyla</taxon>
        <taxon>Tylopoda</taxon>
        <taxon>Camelidae</taxon>
        <taxon>Camelus</taxon>
    </lineage>
</organism>
<evidence type="ECO:0000313" key="2">
    <source>
        <dbReference type="EMBL" id="KAB1268707.1"/>
    </source>
</evidence>
<dbReference type="InterPro" id="IPR031466">
    <property type="entry name" value="MIIP"/>
</dbReference>
<proteinExistence type="predicted"/>
<dbReference type="EMBL" id="JWIN03000013">
    <property type="protein sequence ID" value="KAB1268707.1"/>
    <property type="molecule type" value="Genomic_DNA"/>
</dbReference>
<sequence length="419" mass="45988">MVETRDLAQLRQLNLELLRQLWVGQDAVRRSVAKAASECQHQESLGPLRPQSAPLLTSSDSNDPELSAELDSLGTQESQALRSVLARRSKLSKWGLLWAVPAGLVLVPLCLPPQPRVTFDKESPVPERSWRLRPYLGYDWIAGSLDNSSPITSKPEAFFAKLQKFREANKEECICSDPEPQFLGLQESGAVEGDHECMYCYRVNRRLFLVPSDPGTPCRLCRTPRDQRGPETLAQPAQVSSQEAPAAMPLLSPLPRVSVPLSVLDPPHRYRIHRRKSFDASDTLALPRVRMGSEEPCPRPGTLTPCSPQHCLLGWDILPPKSEKSSAPKSLDLWSCVSSEAQHRKLSAADPSCQASLLCIGYPTLEGLANAGPTPNPDLVRTLGAPALRPPDEALRTGHLEEDSASAVVPASPLWQGRP</sequence>
<reference evidence="2 3" key="1">
    <citation type="journal article" date="2019" name="Mol. Ecol. Resour.">
        <title>Improving Illumina assemblies with Hi-C and long reads: an example with the North African dromedary.</title>
        <authorList>
            <person name="Elbers J.P."/>
            <person name="Rogers M.F."/>
            <person name="Perelman P.L."/>
            <person name="Proskuryakova A.A."/>
            <person name="Serdyukova N.A."/>
            <person name="Johnson W.E."/>
            <person name="Horin P."/>
            <person name="Corander J."/>
            <person name="Murphy D."/>
            <person name="Burger P.A."/>
        </authorList>
    </citation>
    <scope>NUCLEOTIDE SEQUENCE [LARGE SCALE GENOMIC DNA]</scope>
    <source>
        <strain evidence="2">Drom800</strain>
        <tissue evidence="2">Blood</tissue>
    </source>
</reference>
<evidence type="ECO:0000256" key="1">
    <source>
        <dbReference type="SAM" id="MobiDB-lite"/>
    </source>
</evidence>
<dbReference type="Proteomes" id="UP000299084">
    <property type="component" value="Unassembled WGS sequence"/>
</dbReference>
<feature type="region of interest" description="Disordered" evidence="1">
    <location>
        <begin position="383"/>
        <end position="419"/>
    </location>
</feature>
<dbReference type="PANTHER" id="PTHR34831:SF1">
    <property type="entry name" value="MIGRATION AND INVASION-INHIBITORY PROTEIN"/>
    <property type="match status" value="1"/>
</dbReference>
<name>A0A5N4DC88_CAMDR</name>
<feature type="region of interest" description="Disordered" evidence="1">
    <location>
        <begin position="39"/>
        <end position="73"/>
    </location>
</feature>